<organism evidence="2 3">
    <name type="scientific">Oceanimonas doudoroffii</name>
    <dbReference type="NCBI Taxonomy" id="84158"/>
    <lineage>
        <taxon>Bacteria</taxon>
        <taxon>Pseudomonadati</taxon>
        <taxon>Pseudomonadota</taxon>
        <taxon>Gammaproteobacteria</taxon>
        <taxon>Aeromonadales</taxon>
        <taxon>Aeromonadaceae</taxon>
        <taxon>Oceanimonas</taxon>
    </lineage>
</organism>
<accession>A0A233RAN0</accession>
<dbReference type="Proteomes" id="UP000242757">
    <property type="component" value="Unassembled WGS sequence"/>
</dbReference>
<keyword evidence="1" id="KW-0732">Signal</keyword>
<dbReference type="AlphaFoldDB" id="A0A233RAN0"/>
<dbReference type="OrthoDB" id="5600144at2"/>
<reference evidence="2 3" key="1">
    <citation type="submission" date="2017-08" db="EMBL/GenBank/DDBJ databases">
        <title>A Genome Sequence of Oceanimonas doudoroffii ATCC 27123T.</title>
        <authorList>
            <person name="Brennan M.A."/>
            <person name="Maclea K.S."/>
            <person name="Mcclelland W.D."/>
            <person name="Trachtenberg A.M."/>
        </authorList>
    </citation>
    <scope>NUCLEOTIDE SEQUENCE [LARGE SCALE GENOMIC DNA]</scope>
    <source>
        <strain evidence="2 3">ATCC 27123</strain>
    </source>
</reference>
<comment type="caution">
    <text evidence="2">The sequence shown here is derived from an EMBL/GenBank/DDBJ whole genome shotgun (WGS) entry which is preliminary data.</text>
</comment>
<protein>
    <submittedName>
        <fullName evidence="2">Uncharacterized protein</fullName>
    </submittedName>
</protein>
<name>A0A233RAN0_9GAMM</name>
<dbReference type="EMBL" id="NBIM01000011">
    <property type="protein sequence ID" value="OXY80442.1"/>
    <property type="molecule type" value="Genomic_DNA"/>
</dbReference>
<feature type="signal peptide" evidence="1">
    <location>
        <begin position="1"/>
        <end position="22"/>
    </location>
</feature>
<feature type="chain" id="PRO_5012036949" evidence="1">
    <location>
        <begin position="23"/>
        <end position="165"/>
    </location>
</feature>
<dbReference type="PROSITE" id="PS51257">
    <property type="entry name" value="PROKAR_LIPOPROTEIN"/>
    <property type="match status" value="1"/>
</dbReference>
<evidence type="ECO:0000313" key="3">
    <source>
        <dbReference type="Proteomes" id="UP000242757"/>
    </source>
</evidence>
<evidence type="ECO:0000313" key="2">
    <source>
        <dbReference type="EMBL" id="OXY80442.1"/>
    </source>
</evidence>
<keyword evidence="3" id="KW-1185">Reference proteome</keyword>
<gene>
    <name evidence="2" type="ORF">B6S08_17560</name>
</gene>
<proteinExistence type="predicted"/>
<sequence length="165" mass="18879">MNKLWACGLMALLLGGCSSQMSFPFDDFHLPTSAAAADNTELVEWLQLSHRIMQSGEAERQQELARLQQGQVPNDLVLALWLSHPKANLAQRQQAQQLFSQALPGVNTHLQQFFALHQAYNQELITFNRVVTDRQQQINTLTRKLHELATIDEQINERRYQENGQ</sequence>
<evidence type="ECO:0000256" key="1">
    <source>
        <dbReference type="SAM" id="SignalP"/>
    </source>
</evidence>
<dbReference type="RefSeq" id="WP_094202109.1">
    <property type="nucleotide sequence ID" value="NZ_NBIM01000011.1"/>
</dbReference>